<gene>
    <name evidence="1" type="ORF">CORC01_05220</name>
</gene>
<dbReference type="Proteomes" id="UP000176998">
    <property type="component" value="Unassembled WGS sequence"/>
</dbReference>
<evidence type="ECO:0000313" key="1">
    <source>
        <dbReference type="EMBL" id="OHE99420.1"/>
    </source>
</evidence>
<organism evidence="1 2">
    <name type="scientific">Colletotrichum orchidophilum</name>
    <dbReference type="NCBI Taxonomy" id="1209926"/>
    <lineage>
        <taxon>Eukaryota</taxon>
        <taxon>Fungi</taxon>
        <taxon>Dikarya</taxon>
        <taxon>Ascomycota</taxon>
        <taxon>Pezizomycotina</taxon>
        <taxon>Sordariomycetes</taxon>
        <taxon>Hypocreomycetidae</taxon>
        <taxon>Glomerellales</taxon>
        <taxon>Glomerellaceae</taxon>
        <taxon>Colletotrichum</taxon>
    </lineage>
</organism>
<name>A0A1G4BDG4_9PEZI</name>
<reference evidence="1 2" key="1">
    <citation type="submission" date="2016-09" db="EMBL/GenBank/DDBJ databases">
        <authorList>
            <person name="Capua I."/>
            <person name="De Benedictis P."/>
            <person name="Joannis T."/>
            <person name="Lombin L.H."/>
            <person name="Cattoli G."/>
        </authorList>
    </citation>
    <scope>NUCLEOTIDE SEQUENCE [LARGE SCALE GENOMIC DNA]</scope>
    <source>
        <strain evidence="1 2">IMI 309357</strain>
    </source>
</reference>
<sequence length="264" mass="29275">MFTGVQRIGGCHALALAAIIPCGLLAKHAWDIYTRIKLVQKRRVVTAGSLSETFKQSHTLAALVNPRRHVSIADVLVMDLDLPEHAEDLSDEVLLATFVHGFFAGKVLAIEKYLLQTARLTLVSYAGLKSISASNQIWKSHNLSCEKLPPLHSVVFGAFQVSYVKLVNPQESHAGPETESSVDFVFGKDKSQFAGAHRFSIVRKSGDSTRVRVVYESTACNPTRNQPVSDLLHQFHKIYMMLLFREGVSEVMQRLERSIGDGCQ</sequence>
<dbReference type="STRING" id="1209926.A0A1G4BDG4"/>
<comment type="caution">
    <text evidence="1">The sequence shown here is derived from an EMBL/GenBank/DDBJ whole genome shotgun (WGS) entry which is preliminary data.</text>
</comment>
<dbReference type="RefSeq" id="XP_022476569.1">
    <property type="nucleotide sequence ID" value="XM_022616864.1"/>
</dbReference>
<dbReference type="AlphaFoldDB" id="A0A1G4BDG4"/>
<accession>A0A1G4BDG4</accession>
<protein>
    <submittedName>
        <fullName evidence="1">Uncharacterized protein</fullName>
    </submittedName>
</protein>
<keyword evidence="2" id="KW-1185">Reference proteome</keyword>
<evidence type="ECO:0000313" key="2">
    <source>
        <dbReference type="Proteomes" id="UP000176998"/>
    </source>
</evidence>
<dbReference type="GeneID" id="34558374"/>
<dbReference type="OrthoDB" id="3354680at2759"/>
<dbReference type="EMBL" id="MJBS01000036">
    <property type="protein sequence ID" value="OHE99420.1"/>
    <property type="molecule type" value="Genomic_DNA"/>
</dbReference>
<proteinExistence type="predicted"/>